<keyword evidence="5" id="KW-0472">Membrane</keyword>
<reference evidence="9" key="1">
    <citation type="journal article" date="2019" name="Int. J. Syst. Evol. Microbiol.">
        <title>The Global Catalogue of Microorganisms (GCM) 10K type strain sequencing project: providing services to taxonomists for standard genome sequencing and annotation.</title>
        <authorList>
            <consortium name="The Broad Institute Genomics Platform"/>
            <consortium name="The Broad Institute Genome Sequencing Center for Infectious Disease"/>
            <person name="Wu L."/>
            <person name="Ma J."/>
        </authorList>
    </citation>
    <scope>NUCLEOTIDE SEQUENCE [LARGE SCALE GENOMIC DNA]</scope>
    <source>
        <strain evidence="9">NBRC 112416</strain>
    </source>
</reference>
<feature type="domain" description="CusB-like beta-barrel" evidence="7">
    <location>
        <begin position="295"/>
        <end position="367"/>
    </location>
</feature>
<dbReference type="Gene3D" id="2.40.30.170">
    <property type="match status" value="1"/>
</dbReference>
<dbReference type="PANTHER" id="PTHR32347">
    <property type="entry name" value="EFFLUX SYSTEM COMPONENT YKNX-RELATED"/>
    <property type="match status" value="1"/>
</dbReference>
<sequence>MRKLPKWVFDTVVVIGIGWLGVSSGFFQGLVTSVSGASTAQASVPTSSVPYRLANVEKRVMVERVSATGTLNPVALVSVSSQVSGQVQEIYADFNDEVKAGDPIALIDPITFQIAVDQAEADLDIAAAGVATQEAAVDRMAADLETVRFDLAAARANSEYADVRVAEAAAELERRKALGANAPRAERERAESAWLAAQAQLRSAQASEEAKGSIITSAEAQLRSAQAQLVNLNAAVRQREAALRQARLELERTVIRAPVDGIVTIRSIEIGTTVAVSLQAPTLFTIAQNMREMQVNTAISEGEIGRIHLGQRLEFTVDAYPKRVFSGEVVQIRMHPQTTQNVVNYTVVASAPNQDLLLMPGMTATSNIIINETEPVLAVLSSALRFRPPGEPRTGEDRIYVLRDGRAESVAVLLGTTDGPFTAIHAEGIDETSQVILGVASQDDRQESSGGGSIFGLF</sequence>
<evidence type="ECO:0000313" key="9">
    <source>
        <dbReference type="Proteomes" id="UP001156691"/>
    </source>
</evidence>
<feature type="coiled-coil region" evidence="4">
    <location>
        <begin position="215"/>
        <end position="249"/>
    </location>
</feature>
<dbReference type="InterPro" id="IPR058792">
    <property type="entry name" value="Beta-barrel_RND_2"/>
</dbReference>
<evidence type="ECO:0000313" key="8">
    <source>
        <dbReference type="EMBL" id="GLQ55266.1"/>
    </source>
</evidence>
<evidence type="ECO:0000259" key="6">
    <source>
        <dbReference type="Pfam" id="PF25917"/>
    </source>
</evidence>
<dbReference type="EMBL" id="BSNS01000011">
    <property type="protein sequence ID" value="GLQ55266.1"/>
    <property type="molecule type" value="Genomic_DNA"/>
</dbReference>
<dbReference type="InterPro" id="IPR006143">
    <property type="entry name" value="RND_pump_MFP"/>
</dbReference>
<organism evidence="8 9">
    <name type="scientific">Devosia nitrariae</name>
    <dbReference type="NCBI Taxonomy" id="2071872"/>
    <lineage>
        <taxon>Bacteria</taxon>
        <taxon>Pseudomonadati</taxon>
        <taxon>Pseudomonadota</taxon>
        <taxon>Alphaproteobacteria</taxon>
        <taxon>Hyphomicrobiales</taxon>
        <taxon>Devosiaceae</taxon>
        <taxon>Devosia</taxon>
    </lineage>
</organism>
<protein>
    <submittedName>
        <fullName evidence="8">Secretion protein HlyD</fullName>
    </submittedName>
</protein>
<feature type="transmembrane region" description="Helical" evidence="5">
    <location>
        <begin position="7"/>
        <end position="27"/>
    </location>
</feature>
<keyword evidence="5" id="KW-1133">Transmembrane helix</keyword>
<evidence type="ECO:0000256" key="4">
    <source>
        <dbReference type="SAM" id="Coils"/>
    </source>
</evidence>
<dbReference type="InterPro" id="IPR058625">
    <property type="entry name" value="MdtA-like_BSH"/>
</dbReference>
<keyword evidence="3 4" id="KW-0175">Coiled coil</keyword>
<dbReference type="RefSeq" id="WP_284340689.1">
    <property type="nucleotide sequence ID" value="NZ_BSNS01000011.1"/>
</dbReference>
<evidence type="ECO:0000256" key="1">
    <source>
        <dbReference type="ARBA" id="ARBA00004196"/>
    </source>
</evidence>
<keyword evidence="5" id="KW-0812">Transmembrane</keyword>
<keyword evidence="9" id="KW-1185">Reference proteome</keyword>
<dbReference type="Pfam" id="PF25954">
    <property type="entry name" value="Beta-barrel_RND_2"/>
    <property type="match status" value="1"/>
</dbReference>
<dbReference type="InterPro" id="IPR050465">
    <property type="entry name" value="UPF0194_transport"/>
</dbReference>
<comment type="subcellular location">
    <subcellularLocation>
        <location evidence="1">Cell envelope</location>
    </subcellularLocation>
</comment>
<dbReference type="Proteomes" id="UP001156691">
    <property type="component" value="Unassembled WGS sequence"/>
</dbReference>
<comment type="caution">
    <text evidence="8">The sequence shown here is derived from an EMBL/GenBank/DDBJ whole genome shotgun (WGS) entry which is preliminary data.</text>
</comment>
<dbReference type="SUPFAM" id="SSF111369">
    <property type="entry name" value="HlyD-like secretion proteins"/>
    <property type="match status" value="2"/>
</dbReference>
<dbReference type="NCBIfam" id="TIGR01730">
    <property type="entry name" value="RND_mfp"/>
    <property type="match status" value="1"/>
</dbReference>
<evidence type="ECO:0000256" key="5">
    <source>
        <dbReference type="SAM" id="Phobius"/>
    </source>
</evidence>
<dbReference type="Pfam" id="PF25917">
    <property type="entry name" value="BSH_RND"/>
    <property type="match status" value="1"/>
</dbReference>
<evidence type="ECO:0000259" key="7">
    <source>
        <dbReference type="Pfam" id="PF25954"/>
    </source>
</evidence>
<accession>A0ABQ5W5Q4</accession>
<dbReference type="Gene3D" id="2.40.50.100">
    <property type="match status" value="2"/>
</dbReference>
<evidence type="ECO:0000256" key="2">
    <source>
        <dbReference type="ARBA" id="ARBA00009477"/>
    </source>
</evidence>
<name>A0ABQ5W5Q4_9HYPH</name>
<feature type="domain" description="Multidrug resistance protein MdtA-like barrel-sandwich hybrid" evidence="6">
    <location>
        <begin position="77"/>
        <end position="281"/>
    </location>
</feature>
<proteinExistence type="inferred from homology"/>
<evidence type="ECO:0000256" key="3">
    <source>
        <dbReference type="ARBA" id="ARBA00023054"/>
    </source>
</evidence>
<gene>
    <name evidence="8" type="ORF">GCM10010862_25250</name>
</gene>
<comment type="similarity">
    <text evidence="2">Belongs to the membrane fusion protein (MFP) (TC 8.A.1) family.</text>
</comment>
<dbReference type="PANTHER" id="PTHR32347:SF14">
    <property type="entry name" value="EFFLUX SYSTEM COMPONENT YKNX-RELATED"/>
    <property type="match status" value="1"/>
</dbReference>